<dbReference type="SUPFAM" id="SSF52540">
    <property type="entry name" value="P-loop containing nucleoside triphosphate hydrolases"/>
    <property type="match status" value="1"/>
</dbReference>
<dbReference type="PATRIC" id="fig|1429043.3.peg.146"/>
<dbReference type="GO" id="GO:0016887">
    <property type="term" value="F:ATP hydrolysis activity"/>
    <property type="evidence" value="ECO:0007669"/>
    <property type="project" value="InterPro"/>
</dbReference>
<evidence type="ECO:0000259" key="4">
    <source>
        <dbReference type="PROSITE" id="PS50893"/>
    </source>
</evidence>
<accession>A0A0D2JCJ8</accession>
<dbReference type="InterPro" id="IPR027417">
    <property type="entry name" value="P-loop_NTPase"/>
</dbReference>
<dbReference type="PROSITE" id="PS00211">
    <property type="entry name" value="ABC_TRANSPORTER_1"/>
    <property type="match status" value="1"/>
</dbReference>
<keyword evidence="3 5" id="KW-0067">ATP-binding</keyword>
<evidence type="ECO:0000256" key="3">
    <source>
        <dbReference type="ARBA" id="ARBA00022840"/>
    </source>
</evidence>
<reference evidence="5 6" key="1">
    <citation type="submission" date="2013-11" db="EMBL/GenBank/DDBJ databases">
        <title>Metagenomic analysis of a methanogenic consortium involved in long chain n-alkane degradation.</title>
        <authorList>
            <person name="Davidova I.A."/>
            <person name="Callaghan A.V."/>
            <person name="Wawrik B."/>
            <person name="Pruitt S."/>
            <person name="Marks C."/>
            <person name="Duncan K.E."/>
            <person name="Suflita J.M."/>
        </authorList>
    </citation>
    <scope>NUCLEOTIDE SEQUENCE [LARGE SCALE GENOMIC DNA]</scope>
    <source>
        <strain evidence="5 6">SPR</strain>
    </source>
</reference>
<feature type="domain" description="ABC transporter" evidence="4">
    <location>
        <begin position="19"/>
        <end position="257"/>
    </location>
</feature>
<gene>
    <name evidence="5" type="ORF">X474_00715</name>
</gene>
<dbReference type="Proteomes" id="UP000032233">
    <property type="component" value="Unassembled WGS sequence"/>
</dbReference>
<evidence type="ECO:0000313" key="5">
    <source>
        <dbReference type="EMBL" id="KIX15864.1"/>
    </source>
</evidence>
<dbReference type="Pfam" id="PF00005">
    <property type="entry name" value="ABC_tran"/>
    <property type="match status" value="1"/>
</dbReference>
<proteinExistence type="predicted"/>
<dbReference type="PROSITE" id="PS50893">
    <property type="entry name" value="ABC_TRANSPORTER_2"/>
    <property type="match status" value="1"/>
</dbReference>
<comment type="caution">
    <text evidence="5">The sequence shown here is derived from an EMBL/GenBank/DDBJ whole genome shotgun (WGS) entry which is preliminary data.</text>
</comment>
<dbReference type="AlphaFoldDB" id="A0A0D2JCJ8"/>
<dbReference type="STRING" id="1429043.X474_00715"/>
<dbReference type="InParanoid" id="A0A0D2JCJ8"/>
<protein>
    <submittedName>
        <fullName evidence="5">ABC transporter ATP-binding protein</fullName>
    </submittedName>
</protein>
<evidence type="ECO:0000256" key="2">
    <source>
        <dbReference type="ARBA" id="ARBA00022741"/>
    </source>
</evidence>
<evidence type="ECO:0000313" key="6">
    <source>
        <dbReference type="Proteomes" id="UP000032233"/>
    </source>
</evidence>
<name>A0A0D2JCJ8_9BACT</name>
<organism evidence="5 6">
    <name type="scientific">Dethiosulfatarculus sandiegensis</name>
    <dbReference type="NCBI Taxonomy" id="1429043"/>
    <lineage>
        <taxon>Bacteria</taxon>
        <taxon>Pseudomonadati</taxon>
        <taxon>Thermodesulfobacteriota</taxon>
        <taxon>Desulfarculia</taxon>
        <taxon>Desulfarculales</taxon>
        <taxon>Desulfarculaceae</taxon>
        <taxon>Dethiosulfatarculus</taxon>
    </lineage>
</organism>
<dbReference type="InterPro" id="IPR003439">
    <property type="entry name" value="ABC_transporter-like_ATP-bd"/>
</dbReference>
<dbReference type="GO" id="GO:0005524">
    <property type="term" value="F:ATP binding"/>
    <property type="evidence" value="ECO:0007669"/>
    <property type="project" value="UniProtKB-KW"/>
</dbReference>
<sequence>MNVPDSSAQNQVLMERSIIKVKGLTARFGESTILQNVSFEVEKGEIVIIAGGSGCGKSTLVRHMIGIHQPAAGSVVIAGVDVVNASSRDLSYFRRNIGVLFQSGALLGSYTILENVMLPLQEFSGLSLENVEQVARLKLSLVGLSGYGNHLPSEVSGGMLKRAGLARAMVLDPKVLFFDEPSAGLDPITSAELDRLLLSINQGLGTTMVVITHELPSIFNLAHRVIMLDKEPKGIIAIGSPVELRDKSKDPRVINFFRREPLGQE</sequence>
<dbReference type="InterPro" id="IPR017871">
    <property type="entry name" value="ABC_transporter-like_CS"/>
</dbReference>
<dbReference type="PANTHER" id="PTHR43023:SF3">
    <property type="entry name" value="PROTEIN TRIGALACTOSYLDIACYLGLYCEROL 3, CHLOROPLASTIC"/>
    <property type="match status" value="1"/>
</dbReference>
<keyword evidence="6" id="KW-1185">Reference proteome</keyword>
<dbReference type="SMART" id="SM00382">
    <property type="entry name" value="AAA"/>
    <property type="match status" value="1"/>
</dbReference>
<keyword evidence="2" id="KW-0547">Nucleotide-binding</keyword>
<keyword evidence="1" id="KW-0813">Transport</keyword>
<dbReference type="EMBL" id="AZAC01000001">
    <property type="protein sequence ID" value="KIX15864.1"/>
    <property type="molecule type" value="Genomic_DNA"/>
</dbReference>
<dbReference type="PANTHER" id="PTHR43023">
    <property type="entry name" value="PROTEIN TRIGALACTOSYLDIACYLGLYCEROL 3, CHLOROPLASTIC"/>
    <property type="match status" value="1"/>
</dbReference>
<dbReference type="Gene3D" id="3.40.50.300">
    <property type="entry name" value="P-loop containing nucleotide triphosphate hydrolases"/>
    <property type="match status" value="1"/>
</dbReference>
<dbReference type="InterPro" id="IPR003593">
    <property type="entry name" value="AAA+_ATPase"/>
</dbReference>
<evidence type="ECO:0000256" key="1">
    <source>
        <dbReference type="ARBA" id="ARBA00022448"/>
    </source>
</evidence>